<evidence type="ECO:0000313" key="1">
    <source>
        <dbReference type="EMBL" id="GAG56054.1"/>
    </source>
</evidence>
<proteinExistence type="predicted"/>
<protein>
    <submittedName>
        <fullName evidence="1">Uncharacterized protein</fullName>
    </submittedName>
</protein>
<accession>X0YJ22</accession>
<sequence>MSNREKIRYILRRFAPDIARQILKLVNEYHKNVIRKDCNLLVAKIIKGIEDSFRIKENEITGILMCHGITIILSTQLAEKNLIQEKISCLYALIKDIENKYNISIDLNLQEAFEILKTVSNMSKNEMYKLFEPQILDLKRDVVKIVNDGKKIQKYSMNKIENILKDFLSDTKNVSEDKSLLKDFFNSLTIKLNPDDYIDYFIIYRFRKVLNEDYGIYIQINESQSEDKVLSIKERELFNTNKGILIKTYITTKLNLYFKERPTKKKLRKFKERLLIEAKNWSSEEKEFANKYIEDLMNEWKKLYPEWKKWSKKMLSVVKAVNTLA</sequence>
<comment type="caution">
    <text evidence="1">The sequence shown here is derived from an EMBL/GenBank/DDBJ whole genome shotgun (WGS) entry which is preliminary data.</text>
</comment>
<reference evidence="1" key="1">
    <citation type="journal article" date="2014" name="Front. Microbiol.">
        <title>High frequency of phylogenetically diverse reductive dehalogenase-homologous genes in deep subseafloor sedimentary metagenomes.</title>
        <authorList>
            <person name="Kawai M."/>
            <person name="Futagami T."/>
            <person name="Toyoda A."/>
            <person name="Takaki Y."/>
            <person name="Nishi S."/>
            <person name="Hori S."/>
            <person name="Arai W."/>
            <person name="Tsubouchi T."/>
            <person name="Morono Y."/>
            <person name="Uchiyama I."/>
            <person name="Ito T."/>
            <person name="Fujiyama A."/>
            <person name="Inagaki F."/>
            <person name="Takami H."/>
        </authorList>
    </citation>
    <scope>NUCLEOTIDE SEQUENCE</scope>
    <source>
        <strain evidence="1">Expedition CK06-06</strain>
    </source>
</reference>
<name>X0YJ22_9ZZZZ</name>
<dbReference type="EMBL" id="BART01002071">
    <property type="protein sequence ID" value="GAG56054.1"/>
    <property type="molecule type" value="Genomic_DNA"/>
</dbReference>
<dbReference type="EMBL" id="BARU01005156">
    <property type="protein sequence ID" value="GAH27530.1"/>
    <property type="molecule type" value="Genomic_DNA"/>
</dbReference>
<evidence type="ECO:0000313" key="2">
    <source>
        <dbReference type="EMBL" id="GAH27530.1"/>
    </source>
</evidence>
<gene>
    <name evidence="1" type="ORF">S01H4_06633</name>
    <name evidence="2" type="ORF">S03H2_09961</name>
</gene>
<organism evidence="1">
    <name type="scientific">marine sediment metagenome</name>
    <dbReference type="NCBI Taxonomy" id="412755"/>
    <lineage>
        <taxon>unclassified sequences</taxon>
        <taxon>metagenomes</taxon>
        <taxon>ecological metagenomes</taxon>
    </lineage>
</organism>
<dbReference type="AlphaFoldDB" id="X0YJ22"/>